<dbReference type="Proteomes" id="UP000005756">
    <property type="component" value="Unassembled WGS sequence"/>
</dbReference>
<evidence type="ECO:0000313" key="9">
    <source>
        <dbReference type="Proteomes" id="UP000005756"/>
    </source>
</evidence>
<evidence type="ECO:0000313" key="8">
    <source>
        <dbReference type="EMBL" id="EHJ91546.1"/>
    </source>
</evidence>
<dbReference type="Pfam" id="PF01545">
    <property type="entry name" value="Cation_efflux"/>
    <property type="match status" value="1"/>
</dbReference>
<dbReference type="Gene3D" id="1.20.1510.10">
    <property type="entry name" value="Cation efflux protein transmembrane domain"/>
    <property type="match status" value="1"/>
</dbReference>
<dbReference type="InterPro" id="IPR027469">
    <property type="entry name" value="Cation_efflux_TMD_sf"/>
</dbReference>
<dbReference type="PANTHER" id="PTHR11562:SF17">
    <property type="entry name" value="RE54080P-RELATED"/>
    <property type="match status" value="1"/>
</dbReference>
<evidence type="ECO:0000256" key="4">
    <source>
        <dbReference type="ARBA" id="ARBA00022989"/>
    </source>
</evidence>
<organism evidence="8 9">
    <name type="scientific">Vreelandella boliviensis LC1</name>
    <dbReference type="NCBI Taxonomy" id="1072583"/>
    <lineage>
        <taxon>Bacteria</taxon>
        <taxon>Pseudomonadati</taxon>
        <taxon>Pseudomonadota</taxon>
        <taxon>Gammaproteobacteria</taxon>
        <taxon>Oceanospirillales</taxon>
        <taxon>Halomonadaceae</taxon>
        <taxon>Vreelandella</taxon>
    </lineage>
</organism>
<dbReference type="SUPFAM" id="SSF161111">
    <property type="entry name" value="Cation efflux protein transmembrane domain-like"/>
    <property type="match status" value="1"/>
</dbReference>
<keyword evidence="3" id="KW-0813">Transport</keyword>
<dbReference type="InterPro" id="IPR058533">
    <property type="entry name" value="Cation_efflux_TM"/>
</dbReference>
<protein>
    <submittedName>
        <fullName evidence="8">Zinc transporter zitB</fullName>
    </submittedName>
</protein>
<keyword evidence="3" id="KW-0406">Ion transport</keyword>
<keyword evidence="3" id="KW-0864">Zinc transport</keyword>
<keyword evidence="5 6" id="KW-0472">Membrane</keyword>
<evidence type="ECO:0000256" key="2">
    <source>
        <dbReference type="ARBA" id="ARBA00022692"/>
    </source>
</evidence>
<evidence type="ECO:0000256" key="6">
    <source>
        <dbReference type="SAM" id="Phobius"/>
    </source>
</evidence>
<dbReference type="InterPro" id="IPR050681">
    <property type="entry name" value="CDF/SLC30A"/>
</dbReference>
<dbReference type="GO" id="GO:0005385">
    <property type="term" value="F:zinc ion transmembrane transporter activity"/>
    <property type="evidence" value="ECO:0007669"/>
    <property type="project" value="TreeGrafter"/>
</dbReference>
<keyword evidence="3" id="KW-0862">Zinc</keyword>
<evidence type="ECO:0000256" key="1">
    <source>
        <dbReference type="ARBA" id="ARBA00004141"/>
    </source>
</evidence>
<proteinExistence type="predicted"/>
<feature type="transmembrane region" description="Helical" evidence="6">
    <location>
        <begin position="33"/>
        <end position="55"/>
    </location>
</feature>
<accession>A0A7U9BYC5</accession>
<keyword evidence="2 6" id="KW-0812">Transmembrane</keyword>
<dbReference type="GO" id="GO:0005886">
    <property type="term" value="C:plasma membrane"/>
    <property type="evidence" value="ECO:0007669"/>
    <property type="project" value="TreeGrafter"/>
</dbReference>
<keyword evidence="4 6" id="KW-1133">Transmembrane helix</keyword>
<evidence type="ECO:0000259" key="7">
    <source>
        <dbReference type="Pfam" id="PF01545"/>
    </source>
</evidence>
<feature type="transmembrane region" description="Helical" evidence="6">
    <location>
        <begin position="67"/>
        <end position="89"/>
    </location>
</feature>
<dbReference type="EMBL" id="JH393259">
    <property type="protein sequence ID" value="EHJ91546.1"/>
    <property type="molecule type" value="Genomic_DNA"/>
</dbReference>
<evidence type="ECO:0000256" key="5">
    <source>
        <dbReference type="ARBA" id="ARBA00023136"/>
    </source>
</evidence>
<reference evidence="8 9" key="1">
    <citation type="submission" date="2011-10" db="EMBL/GenBank/DDBJ databases">
        <authorList>
            <person name="Quillaguamn J."/>
            <person name="Guzmn D."/>
            <person name="Balderrama-Subieta A."/>
            <person name="Cardona-Ortuo C."/>
            <person name="Guevara-Martnez M."/>
            <person name="Callisaya-Quispe N."/>
        </authorList>
    </citation>
    <scope>NUCLEOTIDE SEQUENCE [LARGE SCALE GENOMIC DNA]</scope>
    <source>
        <strain evidence="8 9">LC1</strain>
    </source>
</reference>
<dbReference type="PANTHER" id="PTHR11562">
    <property type="entry name" value="CATION EFFLUX PROTEIN/ ZINC TRANSPORTER"/>
    <property type="match status" value="1"/>
</dbReference>
<comment type="subcellular location">
    <subcellularLocation>
        <location evidence="1">Membrane</location>
        <topology evidence="1">Multi-pass membrane protein</topology>
    </subcellularLocation>
</comment>
<gene>
    <name evidence="8" type="ORF">KUC_3097</name>
</gene>
<evidence type="ECO:0000256" key="3">
    <source>
        <dbReference type="ARBA" id="ARBA00022906"/>
    </source>
</evidence>
<feature type="domain" description="Cation efflux protein transmembrane" evidence="7">
    <location>
        <begin position="1"/>
        <end position="88"/>
    </location>
</feature>
<name>A0A7U9BYC5_9GAMM</name>
<sequence length="92" mass="9552">MASFTNAILLLVAMGILAWEAIQRLQTPTSIEADTVMVVAGIGIVINAVTAWLFLAGSKHDLNIRGAFLHMAADAVVSLGVVVAGGLYLCQG</sequence>
<dbReference type="AlphaFoldDB" id="A0A7U9BYC5"/>